<keyword evidence="7 16" id="KW-0732">Signal</keyword>
<dbReference type="SUPFAM" id="SSF49464">
    <property type="entry name" value="Carboxypeptidase regulatory domain-like"/>
    <property type="match status" value="1"/>
</dbReference>
<evidence type="ECO:0000256" key="12">
    <source>
        <dbReference type="ARBA" id="ARBA00023170"/>
    </source>
</evidence>
<evidence type="ECO:0000256" key="15">
    <source>
        <dbReference type="RuleBase" id="RU003357"/>
    </source>
</evidence>
<keyword evidence="12 19" id="KW-0675">Receptor</keyword>
<keyword evidence="4 14" id="KW-1134">Transmembrane beta strand</keyword>
<dbReference type="CDD" id="cd01347">
    <property type="entry name" value="ligand_gated_channel"/>
    <property type="match status" value="1"/>
</dbReference>
<evidence type="ECO:0000256" key="13">
    <source>
        <dbReference type="ARBA" id="ARBA00023237"/>
    </source>
</evidence>
<dbReference type="PROSITE" id="PS52016">
    <property type="entry name" value="TONB_DEPENDENT_REC_3"/>
    <property type="match status" value="1"/>
</dbReference>
<feature type="domain" description="TonB-dependent receptor plug" evidence="18">
    <location>
        <begin position="149"/>
        <end position="246"/>
    </location>
</feature>
<dbReference type="InterPro" id="IPR012910">
    <property type="entry name" value="Plug_dom"/>
</dbReference>
<evidence type="ECO:0000256" key="14">
    <source>
        <dbReference type="PROSITE-ProRule" id="PRU01360"/>
    </source>
</evidence>
<dbReference type="Gene3D" id="2.40.170.20">
    <property type="entry name" value="TonB-dependent receptor, beta-barrel domain"/>
    <property type="match status" value="1"/>
</dbReference>
<keyword evidence="11 14" id="KW-0472">Membrane</keyword>
<dbReference type="InterPro" id="IPR010105">
    <property type="entry name" value="TonB_sidphr_rcpt"/>
</dbReference>
<comment type="caution">
    <text evidence="19">The sequence shown here is derived from an EMBL/GenBank/DDBJ whole genome shotgun (WGS) entry which is preliminary data.</text>
</comment>
<keyword evidence="8" id="KW-0408">Iron</keyword>
<sequence>MNCSNQQCRRLLSAALQIFFCLIVSLSLQAQVINTNKGVISGQVLTNDNEPAESVAVQLAGTDKMTLTTESGFYIFKNLPAGTYHINVTVKGFKPLETTVVLTENGKQSNISFKLELSDAQLAEVVISSGGRYKVDRVSSSLRLPSSILETPQNIQVISKRTLADQQIYDIVDGITRNVSGVSRLGHWDNQYANIRMRGSKIPAFRNGMNIEASWGPTAEDAAMIENIEFVKGPAGFMLAAGEPGGFYNVVTKKPTGSSHQSVSMSAGSFSTYRAALDFDGKLSKDGRLLYRLNLAGQQKDYHTKFNFNNRVMVAPVVKYQIDDKTSVTVEYTYQAIKFLSNGNYSFSKVKLADENVANDFFYGDPSLPPGKIRDHSAYVYLDHQLNDHWKAHAQVAYFNFAMASGSVWANSLDSAGNMSRYYNIGDEAGENRFAQLSIAGEEQTGSVRHRILGGLDFGNKKFWGDFRSGNPNIRFARIRDSATGPLYEPIFNVYNPIYGLSMDSIPNFDRSVNIRTRSGSTAYATYTNYASAYVQDELGFFNNNLRVSLGLRFTYAETVGKSKKTDIKDQVFSPRGGISYSIDKQTSVYGLYDQSFVPVPGTDFAGNAFQPIKGNDIEFGVKKEWFGGRWVSSVSVYQINRTNALTPDTDPAHQNGSITFQTQLGETESKGVELDLNGELAKGLNLVANYAYTSSKISKESPNVATKTVGNVTPNTNAHTTNAWLSYRFSKGALNGFGVNGGIQWLADRYVGTTTTPNMPNYFRADAGVSFQKNKFGISMLVNNLLDNRKLLTAASLDTNPSKNTSYYSYIVEARRNMRMTVTYKF</sequence>
<keyword evidence="20" id="KW-1185">Reference proteome</keyword>
<reference evidence="19 20" key="1">
    <citation type="submission" date="2021-03" db="EMBL/GenBank/DDBJ databases">
        <title>Assistant Professor.</title>
        <authorList>
            <person name="Huq M.A."/>
        </authorList>
    </citation>
    <scope>NUCLEOTIDE SEQUENCE [LARGE SCALE GENOMIC DNA]</scope>
    <source>
        <strain evidence="19 20">MAH-29</strain>
    </source>
</reference>
<dbReference type="PANTHER" id="PTHR32552">
    <property type="entry name" value="FERRICHROME IRON RECEPTOR-RELATED"/>
    <property type="match status" value="1"/>
</dbReference>
<keyword evidence="6 14" id="KW-0812">Transmembrane</keyword>
<dbReference type="Pfam" id="PF00593">
    <property type="entry name" value="TonB_dep_Rec_b-barrel"/>
    <property type="match status" value="1"/>
</dbReference>
<dbReference type="Proteomes" id="UP000677244">
    <property type="component" value="Unassembled WGS sequence"/>
</dbReference>
<dbReference type="Gene3D" id="2.170.130.10">
    <property type="entry name" value="TonB-dependent receptor, plug domain"/>
    <property type="match status" value="1"/>
</dbReference>
<keyword evidence="9" id="KW-0406">Ion transport</keyword>
<comment type="similarity">
    <text evidence="2 14 15">Belongs to the TonB-dependent receptor family.</text>
</comment>
<evidence type="ECO:0000256" key="8">
    <source>
        <dbReference type="ARBA" id="ARBA00023004"/>
    </source>
</evidence>
<comment type="subcellular location">
    <subcellularLocation>
        <location evidence="1 14">Cell outer membrane</location>
        <topology evidence="1 14">Multi-pass membrane protein</topology>
    </subcellularLocation>
</comment>
<organism evidence="19 20">
    <name type="scientific">Niastella soli</name>
    <dbReference type="NCBI Taxonomy" id="2821487"/>
    <lineage>
        <taxon>Bacteria</taxon>
        <taxon>Pseudomonadati</taxon>
        <taxon>Bacteroidota</taxon>
        <taxon>Chitinophagia</taxon>
        <taxon>Chitinophagales</taxon>
        <taxon>Chitinophagaceae</taxon>
        <taxon>Niastella</taxon>
    </lineage>
</organism>
<evidence type="ECO:0000313" key="19">
    <source>
        <dbReference type="EMBL" id="MBO9202976.1"/>
    </source>
</evidence>
<dbReference type="Pfam" id="PF13715">
    <property type="entry name" value="CarbopepD_reg_2"/>
    <property type="match status" value="1"/>
</dbReference>
<dbReference type="InterPro" id="IPR000531">
    <property type="entry name" value="Beta-barrel_TonB"/>
</dbReference>
<dbReference type="Gene3D" id="2.60.40.1120">
    <property type="entry name" value="Carboxypeptidase-like, regulatory domain"/>
    <property type="match status" value="1"/>
</dbReference>
<feature type="chain" id="PRO_5046621426" evidence="16">
    <location>
        <begin position="31"/>
        <end position="827"/>
    </location>
</feature>
<evidence type="ECO:0000313" key="20">
    <source>
        <dbReference type="Proteomes" id="UP000677244"/>
    </source>
</evidence>
<evidence type="ECO:0000256" key="7">
    <source>
        <dbReference type="ARBA" id="ARBA00022729"/>
    </source>
</evidence>
<evidence type="ECO:0000256" key="5">
    <source>
        <dbReference type="ARBA" id="ARBA00022496"/>
    </source>
</evidence>
<dbReference type="Pfam" id="PF07715">
    <property type="entry name" value="Plug"/>
    <property type="match status" value="1"/>
</dbReference>
<dbReference type="RefSeq" id="WP_209141033.1">
    <property type="nucleotide sequence ID" value="NZ_JAGHKO010000005.1"/>
</dbReference>
<evidence type="ECO:0000256" key="9">
    <source>
        <dbReference type="ARBA" id="ARBA00023065"/>
    </source>
</evidence>
<feature type="domain" description="TonB-dependent receptor-like beta-barrel" evidence="17">
    <location>
        <begin position="323"/>
        <end position="786"/>
    </location>
</feature>
<name>A0ABS3Z0R7_9BACT</name>
<protein>
    <submittedName>
        <fullName evidence="19">TonB-dependent receptor</fullName>
    </submittedName>
</protein>
<keyword evidence="5" id="KW-0410">Iron transport</keyword>
<evidence type="ECO:0000256" key="11">
    <source>
        <dbReference type="ARBA" id="ARBA00023136"/>
    </source>
</evidence>
<keyword evidence="10 15" id="KW-0798">TonB box</keyword>
<evidence type="ECO:0000256" key="16">
    <source>
        <dbReference type="SAM" id="SignalP"/>
    </source>
</evidence>
<evidence type="ECO:0000256" key="6">
    <source>
        <dbReference type="ARBA" id="ARBA00022692"/>
    </source>
</evidence>
<dbReference type="InterPro" id="IPR037066">
    <property type="entry name" value="Plug_dom_sf"/>
</dbReference>
<gene>
    <name evidence="19" type="ORF">J7I42_21980</name>
</gene>
<evidence type="ECO:0000256" key="10">
    <source>
        <dbReference type="ARBA" id="ARBA00023077"/>
    </source>
</evidence>
<keyword evidence="3 14" id="KW-0813">Transport</keyword>
<dbReference type="PANTHER" id="PTHR32552:SF68">
    <property type="entry name" value="FERRICHROME OUTER MEMBRANE TRANSPORTER_PHAGE RECEPTOR"/>
    <property type="match status" value="1"/>
</dbReference>
<evidence type="ECO:0000256" key="3">
    <source>
        <dbReference type="ARBA" id="ARBA00022448"/>
    </source>
</evidence>
<accession>A0ABS3Z0R7</accession>
<evidence type="ECO:0000259" key="17">
    <source>
        <dbReference type="Pfam" id="PF00593"/>
    </source>
</evidence>
<dbReference type="InterPro" id="IPR039426">
    <property type="entry name" value="TonB-dep_rcpt-like"/>
</dbReference>
<evidence type="ECO:0000256" key="4">
    <source>
        <dbReference type="ARBA" id="ARBA00022452"/>
    </source>
</evidence>
<evidence type="ECO:0000256" key="1">
    <source>
        <dbReference type="ARBA" id="ARBA00004571"/>
    </source>
</evidence>
<proteinExistence type="inferred from homology"/>
<evidence type="ECO:0000259" key="18">
    <source>
        <dbReference type="Pfam" id="PF07715"/>
    </source>
</evidence>
<evidence type="ECO:0000256" key="2">
    <source>
        <dbReference type="ARBA" id="ARBA00009810"/>
    </source>
</evidence>
<keyword evidence="13 14" id="KW-0998">Cell outer membrane</keyword>
<dbReference type="EMBL" id="JAGHKO010000005">
    <property type="protein sequence ID" value="MBO9202976.1"/>
    <property type="molecule type" value="Genomic_DNA"/>
</dbReference>
<feature type="signal peptide" evidence="16">
    <location>
        <begin position="1"/>
        <end position="30"/>
    </location>
</feature>
<dbReference type="InterPro" id="IPR036942">
    <property type="entry name" value="Beta-barrel_TonB_sf"/>
</dbReference>
<dbReference type="SUPFAM" id="SSF56935">
    <property type="entry name" value="Porins"/>
    <property type="match status" value="1"/>
</dbReference>
<dbReference type="InterPro" id="IPR008969">
    <property type="entry name" value="CarboxyPept-like_regulatory"/>
</dbReference>
<dbReference type="NCBIfam" id="TIGR01783">
    <property type="entry name" value="TonB-siderophor"/>
    <property type="match status" value="1"/>
</dbReference>